<name>A0ACB5TUA2_CANBO</name>
<proteinExistence type="predicted"/>
<evidence type="ECO:0000313" key="2">
    <source>
        <dbReference type="Proteomes" id="UP001165101"/>
    </source>
</evidence>
<accession>A0ACB5TUA2</accession>
<sequence length="377" mass="42797">MFNTTSKDFQNKEKDRESTSFQDTESKDLSSSSSVSWCSCLRKYTNNSYNHNKGDNNNNRNLISAQEKGMRCINDFINWIYFDPKTFAQRQNINDNEKEKYLQIKNLKNYQVFNSSNYVFLFGGRFMFLKFKTKKKNGKVTTNDYLLLVSIFVFTLPFILFLIFEAKWNWNNVSPAVVIIMCYLWLILVQQFIKAAFTDPGVLPRNIHVVDNIQQYGNPPEYNQIISLPGPNKVDFKKSGIDFGGGGGIGGGIGGNIGGIDWHIGGGANGGFGGHIGKDKDGGKNRNRYDKKNKKDKDNKKSKKKKVDAHKDKHDNDKNGKNKKENNDKKDKGVRKDKDKNDKKDGKGKEQEKVADIASFKSHSSSADRSLSAEQYV</sequence>
<dbReference type="EMBL" id="BSXV01002317">
    <property type="protein sequence ID" value="GME95470.1"/>
    <property type="molecule type" value="Genomic_DNA"/>
</dbReference>
<keyword evidence="2" id="KW-1185">Reference proteome</keyword>
<evidence type="ECO:0000313" key="1">
    <source>
        <dbReference type="EMBL" id="GME95470.1"/>
    </source>
</evidence>
<gene>
    <name evidence="1" type="ORF">Cboi01_000391900</name>
</gene>
<comment type="caution">
    <text evidence="1">The sequence shown here is derived from an EMBL/GenBank/DDBJ whole genome shotgun (WGS) entry which is preliminary data.</text>
</comment>
<organism evidence="1 2">
    <name type="scientific">Candida boidinii</name>
    <name type="common">Yeast</name>
    <dbReference type="NCBI Taxonomy" id="5477"/>
    <lineage>
        <taxon>Eukaryota</taxon>
        <taxon>Fungi</taxon>
        <taxon>Dikarya</taxon>
        <taxon>Ascomycota</taxon>
        <taxon>Saccharomycotina</taxon>
        <taxon>Pichiomycetes</taxon>
        <taxon>Pichiales</taxon>
        <taxon>Pichiaceae</taxon>
        <taxon>Ogataea</taxon>
        <taxon>Ogataea/Candida clade</taxon>
    </lineage>
</organism>
<protein>
    <submittedName>
        <fullName evidence="1">Unnamed protein product</fullName>
    </submittedName>
</protein>
<reference evidence="1" key="1">
    <citation type="submission" date="2023-04" db="EMBL/GenBank/DDBJ databases">
        <title>Candida boidinii NBRC 1967.</title>
        <authorList>
            <person name="Ichikawa N."/>
            <person name="Sato H."/>
            <person name="Tonouchi N."/>
        </authorList>
    </citation>
    <scope>NUCLEOTIDE SEQUENCE</scope>
    <source>
        <strain evidence="1">NBRC 1967</strain>
    </source>
</reference>
<dbReference type="Proteomes" id="UP001165101">
    <property type="component" value="Unassembled WGS sequence"/>
</dbReference>